<dbReference type="InterPro" id="IPR050227">
    <property type="entry name" value="Rab"/>
</dbReference>
<dbReference type="SMART" id="SM00173">
    <property type="entry name" value="RAS"/>
    <property type="match status" value="1"/>
</dbReference>
<dbReference type="GO" id="GO:0005525">
    <property type="term" value="F:GTP binding"/>
    <property type="evidence" value="ECO:0007669"/>
    <property type="project" value="UniProtKB-KW"/>
</dbReference>
<evidence type="ECO:0000256" key="1">
    <source>
        <dbReference type="ARBA" id="ARBA00022741"/>
    </source>
</evidence>
<dbReference type="WBParaSite" id="nRc.2.0.1.t39147-RA">
    <property type="protein sequence ID" value="nRc.2.0.1.t39147-RA"/>
    <property type="gene ID" value="nRc.2.0.1.g39147"/>
</dbReference>
<dbReference type="PRINTS" id="PR00449">
    <property type="entry name" value="RASTRNSFRMNG"/>
</dbReference>
<keyword evidence="2" id="KW-0342">GTP-binding</keyword>
<keyword evidence="1" id="KW-0547">Nucleotide-binding</keyword>
<dbReference type="PROSITE" id="PS51421">
    <property type="entry name" value="RAS"/>
    <property type="match status" value="1"/>
</dbReference>
<dbReference type="CDD" id="cd00154">
    <property type="entry name" value="Rab"/>
    <property type="match status" value="1"/>
</dbReference>
<evidence type="ECO:0000313" key="3">
    <source>
        <dbReference type="Proteomes" id="UP000887565"/>
    </source>
</evidence>
<dbReference type="Proteomes" id="UP000887565">
    <property type="component" value="Unplaced"/>
</dbReference>
<reference evidence="4" key="1">
    <citation type="submission" date="2022-11" db="UniProtKB">
        <authorList>
            <consortium name="WormBaseParasite"/>
        </authorList>
    </citation>
    <scope>IDENTIFICATION</scope>
</reference>
<dbReference type="InterPro" id="IPR001806">
    <property type="entry name" value="Small_GTPase"/>
</dbReference>
<proteinExistence type="predicted"/>
<evidence type="ECO:0000256" key="2">
    <source>
        <dbReference type="ARBA" id="ARBA00023134"/>
    </source>
</evidence>
<accession>A0A915KL40</accession>
<dbReference type="SUPFAM" id="SSF52540">
    <property type="entry name" value="P-loop containing nucleoside triphosphate hydrolases"/>
    <property type="match status" value="1"/>
</dbReference>
<organism evidence="3 4">
    <name type="scientific">Romanomermis culicivorax</name>
    <name type="common">Nematode worm</name>
    <dbReference type="NCBI Taxonomy" id="13658"/>
    <lineage>
        <taxon>Eukaryota</taxon>
        <taxon>Metazoa</taxon>
        <taxon>Ecdysozoa</taxon>
        <taxon>Nematoda</taxon>
        <taxon>Enoplea</taxon>
        <taxon>Dorylaimia</taxon>
        <taxon>Mermithida</taxon>
        <taxon>Mermithoidea</taxon>
        <taxon>Mermithidae</taxon>
        <taxon>Romanomermis</taxon>
    </lineage>
</organism>
<sequence>MNPEKSDFKNSYFRRADGAILLYDCTCERSFLNVRNWIQTIQQYSQKDIPLLICASKVDLRDGKNGAKFVQKEEGERLAKSVGAMFLETSSKSNVNVHTVAYELTRKQHNVMEKKLATFSNG</sequence>
<name>A0A915KL40_ROMCU</name>
<dbReference type="PROSITE" id="PS51419">
    <property type="entry name" value="RAB"/>
    <property type="match status" value="1"/>
</dbReference>
<keyword evidence="3" id="KW-1185">Reference proteome</keyword>
<dbReference type="PANTHER" id="PTHR47977">
    <property type="entry name" value="RAS-RELATED PROTEIN RAB"/>
    <property type="match status" value="1"/>
</dbReference>
<protein>
    <submittedName>
        <fullName evidence="4">Uncharacterized protein</fullName>
    </submittedName>
</protein>
<dbReference type="AlphaFoldDB" id="A0A915KL40"/>
<dbReference type="InterPro" id="IPR027417">
    <property type="entry name" value="P-loop_NTPase"/>
</dbReference>
<evidence type="ECO:0000313" key="4">
    <source>
        <dbReference type="WBParaSite" id="nRc.2.0.1.t39147-RA"/>
    </source>
</evidence>
<dbReference type="Pfam" id="PF00071">
    <property type="entry name" value="Ras"/>
    <property type="match status" value="1"/>
</dbReference>
<dbReference type="SMART" id="SM00175">
    <property type="entry name" value="RAB"/>
    <property type="match status" value="1"/>
</dbReference>
<dbReference type="GO" id="GO:0003924">
    <property type="term" value="F:GTPase activity"/>
    <property type="evidence" value="ECO:0007669"/>
    <property type="project" value="InterPro"/>
</dbReference>
<dbReference type="Gene3D" id="3.40.50.300">
    <property type="entry name" value="P-loop containing nucleotide triphosphate hydrolases"/>
    <property type="match status" value="1"/>
</dbReference>